<reference evidence="1 2" key="1">
    <citation type="submission" date="2017-09" db="EMBL/GenBank/DDBJ databases">
        <title>Depth-based differentiation of microbial function through sediment-hosted aquifers and enrichment of novel symbionts in the deep terrestrial subsurface.</title>
        <authorList>
            <person name="Probst A.J."/>
            <person name="Ladd B."/>
            <person name="Jarett J.K."/>
            <person name="Geller-Mcgrath D.E."/>
            <person name="Sieber C.M."/>
            <person name="Emerson J.B."/>
            <person name="Anantharaman K."/>
            <person name="Thomas B.C."/>
            <person name="Malmstrom R."/>
            <person name="Stieglmeier M."/>
            <person name="Klingl A."/>
            <person name="Woyke T."/>
            <person name="Ryan C.M."/>
            <person name="Banfield J.F."/>
        </authorList>
    </citation>
    <scope>NUCLEOTIDE SEQUENCE [LARGE SCALE GENOMIC DNA]</scope>
    <source>
        <strain evidence="1">CG23_combo_of_CG06-09_8_20_14_all_49_15</strain>
    </source>
</reference>
<dbReference type="Proteomes" id="UP000230729">
    <property type="component" value="Unassembled WGS sequence"/>
</dbReference>
<organism evidence="1 2">
    <name type="scientific">Candidatus Falkowbacteria bacterium CG23_combo_of_CG06-09_8_20_14_all_49_15</name>
    <dbReference type="NCBI Taxonomy" id="1974572"/>
    <lineage>
        <taxon>Bacteria</taxon>
        <taxon>Candidatus Falkowiibacteriota</taxon>
    </lineage>
</organism>
<protein>
    <submittedName>
        <fullName evidence="1">Uncharacterized protein</fullName>
    </submittedName>
</protein>
<name>A0A2G9ZMB5_9BACT</name>
<comment type="caution">
    <text evidence="1">The sequence shown here is derived from an EMBL/GenBank/DDBJ whole genome shotgun (WGS) entry which is preliminary data.</text>
</comment>
<dbReference type="PANTHER" id="PTHR43861">
    <property type="entry name" value="TRANS-ACONITATE 2-METHYLTRANSFERASE-RELATED"/>
    <property type="match status" value="1"/>
</dbReference>
<evidence type="ECO:0000313" key="2">
    <source>
        <dbReference type="Proteomes" id="UP000230729"/>
    </source>
</evidence>
<gene>
    <name evidence="1" type="ORF">COX22_00060</name>
</gene>
<dbReference type="SUPFAM" id="SSF53335">
    <property type="entry name" value="S-adenosyl-L-methionine-dependent methyltransferases"/>
    <property type="match status" value="1"/>
</dbReference>
<dbReference type="Pfam" id="PF13489">
    <property type="entry name" value="Methyltransf_23"/>
    <property type="match status" value="1"/>
</dbReference>
<dbReference type="Gene3D" id="3.40.50.150">
    <property type="entry name" value="Vaccinia Virus protein VP39"/>
    <property type="match status" value="1"/>
</dbReference>
<dbReference type="AlphaFoldDB" id="A0A2G9ZMB5"/>
<accession>A0A2G9ZMB5</accession>
<proteinExistence type="predicted"/>
<evidence type="ECO:0000313" key="1">
    <source>
        <dbReference type="EMBL" id="PIP34241.1"/>
    </source>
</evidence>
<dbReference type="CDD" id="cd02440">
    <property type="entry name" value="AdoMet_MTases"/>
    <property type="match status" value="1"/>
</dbReference>
<sequence>MKNDNQLNGLLSPLMQRIRIKKTLPFLRGPNVLDIGSSNGELIPYLPADINYFGVEGDSAYYEKAKALFPDRTFFNFYIDYTTVDKLVVPPIDTVVMAAVLEHLDNPENTLIALKAHLAPRGRIIITTPNKTAEKILRWGAKWRLFSSERDEHKRNFSKKDLYNIASSAGYKIFFYARFEFGLNNLAVMKKND</sequence>
<dbReference type="EMBL" id="PCSD01000001">
    <property type="protein sequence ID" value="PIP34241.1"/>
    <property type="molecule type" value="Genomic_DNA"/>
</dbReference>
<dbReference type="InterPro" id="IPR029063">
    <property type="entry name" value="SAM-dependent_MTases_sf"/>
</dbReference>